<dbReference type="InterPro" id="IPR008271">
    <property type="entry name" value="Ser/Thr_kinase_AS"/>
</dbReference>
<dbReference type="PROSITE" id="PS00107">
    <property type="entry name" value="PROTEIN_KINASE_ATP"/>
    <property type="match status" value="1"/>
</dbReference>
<feature type="binding site" evidence="7">
    <location>
        <position position="38"/>
    </location>
    <ligand>
        <name>ATP</name>
        <dbReference type="ChEBI" id="CHEBI:30616"/>
    </ligand>
</feature>
<organism evidence="9 10">
    <name type="scientific">Azospira restricta</name>
    <dbReference type="NCBI Taxonomy" id="404405"/>
    <lineage>
        <taxon>Bacteria</taxon>
        <taxon>Pseudomonadati</taxon>
        <taxon>Pseudomonadota</taxon>
        <taxon>Betaproteobacteria</taxon>
        <taxon>Rhodocyclales</taxon>
        <taxon>Rhodocyclaceae</taxon>
        <taxon>Azospira</taxon>
    </lineage>
</organism>
<dbReference type="KEGG" id="ares:IWH25_10740"/>
<dbReference type="PANTHER" id="PTHR43289">
    <property type="entry name" value="MITOGEN-ACTIVATED PROTEIN KINASE KINASE KINASE 20-RELATED"/>
    <property type="match status" value="1"/>
</dbReference>
<dbReference type="Gene3D" id="1.10.510.10">
    <property type="entry name" value="Transferase(Phosphotransferase) domain 1"/>
    <property type="match status" value="1"/>
</dbReference>
<evidence type="ECO:0000259" key="8">
    <source>
        <dbReference type="PROSITE" id="PS50011"/>
    </source>
</evidence>
<dbReference type="Pfam" id="PF00069">
    <property type="entry name" value="Pkinase"/>
    <property type="match status" value="1"/>
</dbReference>
<dbReference type="CDD" id="cd14014">
    <property type="entry name" value="STKc_PknB_like"/>
    <property type="match status" value="1"/>
</dbReference>
<dbReference type="SMART" id="SM00220">
    <property type="entry name" value="S_TKc"/>
    <property type="match status" value="1"/>
</dbReference>
<gene>
    <name evidence="9" type="ORF">IWH25_10740</name>
</gene>
<accession>A0A974SN31</accession>
<reference evidence="9" key="1">
    <citation type="submission" date="2020-11" db="EMBL/GenBank/DDBJ databases">
        <title>Azospira restricta DSM 18626 genome sequence.</title>
        <authorList>
            <person name="Moe W.M."/>
        </authorList>
    </citation>
    <scope>NUCLEOTIDE SEQUENCE</scope>
    <source>
        <strain evidence="9">DSM 18626</strain>
    </source>
</reference>
<dbReference type="RefSeq" id="WP_203385802.1">
    <property type="nucleotide sequence ID" value="NZ_CP064781.1"/>
</dbReference>
<keyword evidence="2 9" id="KW-0723">Serine/threonine-protein kinase</keyword>
<name>A0A974SN31_9RHOO</name>
<proteinExistence type="predicted"/>
<keyword evidence="3" id="KW-0808">Transferase</keyword>
<evidence type="ECO:0000256" key="6">
    <source>
        <dbReference type="ARBA" id="ARBA00022840"/>
    </source>
</evidence>
<feature type="domain" description="Protein kinase" evidence="8">
    <location>
        <begin position="9"/>
        <end position="268"/>
    </location>
</feature>
<dbReference type="FunFam" id="1.10.510.10:FF:000021">
    <property type="entry name" value="Serine/threonine protein kinase"/>
    <property type="match status" value="1"/>
</dbReference>
<dbReference type="PROSITE" id="PS00108">
    <property type="entry name" value="PROTEIN_KINASE_ST"/>
    <property type="match status" value="1"/>
</dbReference>
<evidence type="ECO:0000313" key="9">
    <source>
        <dbReference type="EMBL" id="QRJ62273.1"/>
    </source>
</evidence>
<dbReference type="AlphaFoldDB" id="A0A974SN31"/>
<dbReference type="PANTHER" id="PTHR43289:SF6">
    <property type="entry name" value="SERINE_THREONINE-PROTEIN KINASE NEKL-3"/>
    <property type="match status" value="1"/>
</dbReference>
<dbReference type="GO" id="GO:0004674">
    <property type="term" value="F:protein serine/threonine kinase activity"/>
    <property type="evidence" value="ECO:0007669"/>
    <property type="project" value="UniProtKB-KW"/>
</dbReference>
<evidence type="ECO:0000313" key="10">
    <source>
        <dbReference type="Proteomes" id="UP000663444"/>
    </source>
</evidence>
<evidence type="ECO:0000256" key="4">
    <source>
        <dbReference type="ARBA" id="ARBA00022741"/>
    </source>
</evidence>
<evidence type="ECO:0000256" key="1">
    <source>
        <dbReference type="ARBA" id="ARBA00012513"/>
    </source>
</evidence>
<evidence type="ECO:0000256" key="5">
    <source>
        <dbReference type="ARBA" id="ARBA00022777"/>
    </source>
</evidence>
<dbReference type="GO" id="GO:0005524">
    <property type="term" value="F:ATP binding"/>
    <property type="evidence" value="ECO:0007669"/>
    <property type="project" value="UniProtKB-UniRule"/>
</dbReference>
<dbReference type="SUPFAM" id="SSF56112">
    <property type="entry name" value="Protein kinase-like (PK-like)"/>
    <property type="match status" value="1"/>
</dbReference>
<evidence type="ECO:0000256" key="7">
    <source>
        <dbReference type="PROSITE-ProRule" id="PRU10141"/>
    </source>
</evidence>
<protein>
    <recommendedName>
        <fullName evidence="1">non-specific serine/threonine protein kinase</fullName>
        <ecNumber evidence="1">2.7.11.1</ecNumber>
    </recommendedName>
</protein>
<evidence type="ECO:0000256" key="3">
    <source>
        <dbReference type="ARBA" id="ARBA00022679"/>
    </source>
</evidence>
<evidence type="ECO:0000256" key="2">
    <source>
        <dbReference type="ARBA" id="ARBA00022527"/>
    </source>
</evidence>
<dbReference type="PROSITE" id="PS50011">
    <property type="entry name" value="PROTEIN_KINASE_DOM"/>
    <property type="match status" value="1"/>
</dbReference>
<dbReference type="InterPro" id="IPR011009">
    <property type="entry name" value="Kinase-like_dom_sf"/>
</dbReference>
<keyword evidence="4 7" id="KW-0547">Nucleotide-binding</keyword>
<dbReference type="Gene3D" id="3.30.200.20">
    <property type="entry name" value="Phosphorylase Kinase, domain 1"/>
    <property type="match status" value="1"/>
</dbReference>
<dbReference type="InterPro" id="IPR000719">
    <property type="entry name" value="Prot_kinase_dom"/>
</dbReference>
<keyword evidence="6 7" id="KW-0067">ATP-binding</keyword>
<keyword evidence="5 9" id="KW-0418">Kinase</keyword>
<sequence>MSFPQLGRYELVATLGRGAMGIVYQARDPLLERTLAIKTISCAGLSPAETEAFEQRFYREAKSAGRLNHPNIVTIHDVGRSGEQAYIAMEFLAGRSLRDILDSGAILAHAWIADIAAQVAEGLAFAHANQVVHRDIKPANIMVLENGIAKITDFGVAQLPSGSLTMAGTAFGSPKYMSPEQITGKTVDGRSDVFSLGVMLYELLTGSAPFAGDNLNATLYQVLNAEAPLPSQHDPRIPASFDAIVARALQKDPAARYQDAATMAAELREIAACLPAASHQPAHEIPIGNGGGDDTVAIDVIRDAGDETTQPATLPPPAAAVRRTPAPLALGALALLAALGAAAFFLSRPASSPAAEVPAATAEAASAASAAKPAPAADPVSASPAPAAAAAETPAVPANGVVRLAIAPWGEVLVDGKPAGVSPPLMELSLPPGRHLIEIRNTTFPPRKQTLDVAADSKLRIKHKFQ</sequence>
<dbReference type="InterPro" id="IPR017441">
    <property type="entry name" value="Protein_kinase_ATP_BS"/>
</dbReference>
<dbReference type="EC" id="2.7.11.1" evidence="1"/>
<dbReference type="EMBL" id="CP064781">
    <property type="protein sequence ID" value="QRJ62273.1"/>
    <property type="molecule type" value="Genomic_DNA"/>
</dbReference>
<keyword evidence="10" id="KW-1185">Reference proteome</keyword>
<dbReference type="Proteomes" id="UP000663444">
    <property type="component" value="Chromosome"/>
</dbReference>